<dbReference type="OrthoDB" id="1046782at2759"/>
<dbReference type="GeneID" id="63734954"/>
<dbReference type="Proteomes" id="UP000030816">
    <property type="component" value="Unassembled WGS sequence"/>
</dbReference>
<dbReference type="InterPro" id="IPR011050">
    <property type="entry name" value="Pectin_lyase_fold/virulence"/>
</dbReference>
<evidence type="ECO:0000259" key="1">
    <source>
        <dbReference type="Pfam" id="PF12708"/>
    </source>
</evidence>
<dbReference type="AlphaFoldDB" id="A0A0B2X6V5"/>
<keyword evidence="3" id="KW-1185">Reference proteome</keyword>
<evidence type="ECO:0000313" key="3">
    <source>
        <dbReference type="Proteomes" id="UP000030816"/>
    </source>
</evidence>
<dbReference type="PANTHER" id="PTHR33928">
    <property type="entry name" value="POLYGALACTURONASE QRT3"/>
    <property type="match status" value="1"/>
</dbReference>
<dbReference type="PANTHER" id="PTHR33928:SF2">
    <property type="entry name" value="PECTATE LYASE SUPERFAMILY PROTEIN DOMAIN-CONTAINING PROTEIN-RELATED"/>
    <property type="match status" value="1"/>
</dbReference>
<dbReference type="RefSeq" id="XP_040682563.1">
    <property type="nucleotide sequence ID" value="XM_040819298.1"/>
</dbReference>
<organism evidence="2 3">
    <name type="scientific">Metarhizium album (strain ARSEF 1941)</name>
    <dbReference type="NCBI Taxonomy" id="1081103"/>
    <lineage>
        <taxon>Eukaryota</taxon>
        <taxon>Fungi</taxon>
        <taxon>Dikarya</taxon>
        <taxon>Ascomycota</taxon>
        <taxon>Pezizomycotina</taxon>
        <taxon>Sordariomycetes</taxon>
        <taxon>Hypocreomycetidae</taxon>
        <taxon>Hypocreales</taxon>
        <taxon>Clavicipitaceae</taxon>
        <taxon>Metarhizium</taxon>
    </lineage>
</organism>
<dbReference type="SUPFAM" id="SSF51126">
    <property type="entry name" value="Pectin lyase-like"/>
    <property type="match status" value="2"/>
</dbReference>
<dbReference type="InterPro" id="IPR024535">
    <property type="entry name" value="RHGA/B-epi-like_pectate_lyase"/>
</dbReference>
<name>A0A0B2X6V5_METAS</name>
<evidence type="ECO:0000313" key="2">
    <source>
        <dbReference type="EMBL" id="KHO01498.1"/>
    </source>
</evidence>
<dbReference type="FunFam" id="2.160.20.10:FF:000049">
    <property type="entry name" value="Putative exo-beta-1,3-glucanase"/>
    <property type="match status" value="1"/>
</dbReference>
<reference evidence="2 3" key="1">
    <citation type="journal article" date="2014" name="Proc. Natl. Acad. Sci. U.S.A.">
        <title>Trajectory and genomic determinants of fungal-pathogen speciation and host adaptation.</title>
        <authorList>
            <person name="Hu X."/>
            <person name="Xiao G."/>
            <person name="Zheng P."/>
            <person name="Shang Y."/>
            <person name="Su Y."/>
            <person name="Zhang X."/>
            <person name="Liu X."/>
            <person name="Zhan S."/>
            <person name="St Leger R.J."/>
            <person name="Wang C."/>
        </authorList>
    </citation>
    <scope>NUCLEOTIDE SEQUENCE [LARGE SCALE GENOMIC DNA]</scope>
    <source>
        <strain evidence="2 3">ARSEF 1941</strain>
    </source>
</reference>
<feature type="domain" description="Rhamnogalacturonase A/B/Epimerase-like pectate lyase" evidence="1">
    <location>
        <begin position="61"/>
        <end position="237"/>
    </location>
</feature>
<comment type="caution">
    <text evidence="2">The sequence shown here is derived from an EMBL/GenBank/DDBJ whole genome shotgun (WGS) entry which is preliminary data.</text>
</comment>
<feature type="domain" description="Rhamnogalacturonase A/B/Epimerase-like pectate lyase" evidence="1">
    <location>
        <begin position="379"/>
        <end position="438"/>
    </location>
</feature>
<protein>
    <submittedName>
        <fullName evidence="2">Beta-1,3-glucanase</fullName>
    </submittedName>
</protein>
<dbReference type="InterPro" id="IPR012334">
    <property type="entry name" value="Pectin_lyas_fold"/>
</dbReference>
<proteinExistence type="predicted"/>
<dbReference type="STRING" id="1081103.A0A0B2X6V5"/>
<dbReference type="HOGENOM" id="CLU_002540_1_0_1"/>
<sequence>MNDVIPMQGFAPHVEHPDTYKVFASAKENDPETLRMAISGADSSNPNMTLERHGFWVASMPRVVYIPSGNYSFSEPLVMNTDTVLIGDAHDPPVIQATGDFRGDALLDGLAASHEPNAGELANTVALKNVILDTTAVEGYRELAALYWGVAQGSHLQNVQIRMAPSPNGTEGHTGIRLGRGSILSLGDVRVENGLNGIWHDGHQSALYKNITFHGNSVGLRVSNGNAVTLLAPTFESVGTCISQTGGSAFVGVVDGESVNSGVAFLSRAADRDNDTARPSLLLDNFHRRNDGQHEPSDTVRIGDRAVLGPVEHVRSFSYGNTVGREPVYGATADETVRRSRAAAPGGRIPVFPPPNYGEVPISELINVKEPDQNGGRNVHGDGRTDDVEALTMVLRYAAEQGKIAYFPFGDYRVSSTLVIPIGSRICGEAWPAISGSGASFADASRPTPVVQVGQAGDVGTAHIQDMRFTVGQVSPGAVILRFHARGAKPGDVGIWNSVVNVGGLRGTPDLVRRCADDADRCRAAYLGMHFARGSSVYAENVWNWVAGRNAENFFAGLAIAAKGGVLVEATDGTWLHGLGSERWWLYQLSLRSASNVVVSMLRTETSFGQGSAARQMAPSPWTPDPDGWGDPDYSWCDGSDGVCRMAVGSYIDGGSDISYYGAASWVFCAGSAGAPCEPGYRCQRHMHYIAQTPRNLQAYGLCSKDTTYALRLGNGIDLEAEGTFQGAGWPNGSDVSRYTT</sequence>
<accession>A0A0B2X6V5</accession>
<dbReference type="Pfam" id="PF12708">
    <property type="entry name" value="Pect-lyase_RHGA_epim"/>
    <property type="match status" value="2"/>
</dbReference>
<dbReference type="InterPro" id="IPR039279">
    <property type="entry name" value="QRT3-like"/>
</dbReference>
<dbReference type="Gene3D" id="2.160.20.10">
    <property type="entry name" value="Single-stranded right-handed beta-helix, Pectin lyase-like"/>
    <property type="match status" value="2"/>
</dbReference>
<dbReference type="GO" id="GO:0004650">
    <property type="term" value="F:polygalacturonase activity"/>
    <property type="evidence" value="ECO:0007669"/>
    <property type="project" value="InterPro"/>
</dbReference>
<dbReference type="CDD" id="cd23668">
    <property type="entry name" value="GH55_beta13glucanase-like"/>
    <property type="match status" value="1"/>
</dbReference>
<dbReference type="EMBL" id="AZHE01000001">
    <property type="protein sequence ID" value="KHO01498.1"/>
    <property type="molecule type" value="Genomic_DNA"/>
</dbReference>
<gene>
    <name evidence="2" type="ORF">MAM_00499</name>
</gene>